<dbReference type="EMBL" id="LT594497">
    <property type="protein sequence ID" value="SBT71290.1"/>
    <property type="molecule type" value="Genomic_DNA"/>
</dbReference>
<organism evidence="6 7">
    <name type="scientific">Plasmodium malariae</name>
    <dbReference type="NCBI Taxonomy" id="5858"/>
    <lineage>
        <taxon>Eukaryota</taxon>
        <taxon>Sar</taxon>
        <taxon>Alveolata</taxon>
        <taxon>Apicomplexa</taxon>
        <taxon>Aconoidasida</taxon>
        <taxon>Haemosporida</taxon>
        <taxon>Plasmodiidae</taxon>
        <taxon>Plasmodium</taxon>
        <taxon>Plasmodium (Plasmodium)</taxon>
    </lineage>
</organism>
<dbReference type="Proteomes" id="UP000219799">
    <property type="component" value="Chromosome 9"/>
</dbReference>
<dbReference type="VEuPathDB" id="PlasmoDB:PmUG01_09028100"/>
<accession>A0A1C3KCL3</accession>
<dbReference type="InterPro" id="IPR036322">
    <property type="entry name" value="WD40_repeat_dom_sf"/>
</dbReference>
<dbReference type="GO" id="GO:0034314">
    <property type="term" value="P:Arp2/3 complex-mediated actin nucleation"/>
    <property type="evidence" value="ECO:0007669"/>
    <property type="project" value="InterPro"/>
</dbReference>
<evidence type="ECO:0000256" key="1">
    <source>
        <dbReference type="ARBA" id="ARBA00004496"/>
    </source>
</evidence>
<sequence>MIEHVKCNCTKYSIPENDYYEPPIRVSTKKNDILIAVMSNRKNVVLHKIVKAELIYSDTIYTGIQSRNKIVGLEWSRQNELLIVTIDMKCVIYKKKKESEKWICTNVNIPTEELPTCVCWHPYAYSFAIGFSTGNIFICSKKEKEKWTIKQIVSHAGSILFLEWGSSGYILSTTSMDSTARIVCTLGLSDEGSKHEEQYGAYGNIEDLIAQRDLKNNDIICKIECEGYVICHSSFSLSNEKVAIIANNFGNSYEKQQIIIADYCKSPANIQFVSWVGQTFQKSLFFGEDKLLVYGYEIFPIIIDCVNGEWVISKVVLPEFTIKNLSFDFFYDKKNIQDIEKECNHINGNEVTGEIIPHSNSILQISMLEPYESKEYTQFITASSDFNIVLWTFIF</sequence>
<gene>
    <name evidence="6" type="primary">ARC40</name>
    <name evidence="6" type="ORF">PMLGA01_090019900</name>
</gene>
<dbReference type="AlphaFoldDB" id="A0A1C3KCL3"/>
<dbReference type="Gene3D" id="2.130.10.10">
    <property type="entry name" value="YVTN repeat-like/Quinoprotein amine dehydrogenase"/>
    <property type="match status" value="1"/>
</dbReference>
<dbReference type="InterPro" id="IPR015943">
    <property type="entry name" value="WD40/YVTN_repeat-like_dom_sf"/>
</dbReference>
<dbReference type="PANTHER" id="PTHR10709:SF2">
    <property type="entry name" value="ACTIN-RELATED PROTEIN 2_3 COMPLEX SUBUNIT"/>
    <property type="match status" value="1"/>
</dbReference>
<evidence type="ECO:0000256" key="3">
    <source>
        <dbReference type="ARBA" id="ARBA00022574"/>
    </source>
</evidence>
<comment type="subcellular location">
    <subcellularLocation>
        <location evidence="1">Cytoplasm</location>
    </subcellularLocation>
</comment>
<dbReference type="InterPro" id="IPR017383">
    <property type="entry name" value="ARPC1"/>
</dbReference>
<evidence type="ECO:0000256" key="4">
    <source>
        <dbReference type="ARBA" id="ARBA00022737"/>
    </source>
</evidence>
<dbReference type="GO" id="GO:0005885">
    <property type="term" value="C:Arp2/3 protein complex"/>
    <property type="evidence" value="ECO:0007669"/>
    <property type="project" value="InterPro"/>
</dbReference>
<dbReference type="PANTHER" id="PTHR10709">
    <property type="entry name" value="ACTIN-RELATED PROTEIN 2/3 COMPLEX SUBUNIT 1"/>
    <property type="match status" value="1"/>
</dbReference>
<evidence type="ECO:0000313" key="6">
    <source>
        <dbReference type="EMBL" id="SBT71290.1"/>
    </source>
</evidence>
<evidence type="ECO:0000256" key="5">
    <source>
        <dbReference type="ARBA" id="ARBA00023212"/>
    </source>
</evidence>
<proteinExistence type="predicted"/>
<evidence type="ECO:0000313" key="7">
    <source>
        <dbReference type="Proteomes" id="UP000219799"/>
    </source>
</evidence>
<protein>
    <submittedName>
        <fullName evidence="6">Actin-related protein 2/3 complex subunit 1, putative</fullName>
    </submittedName>
</protein>
<dbReference type="GO" id="GO:0051015">
    <property type="term" value="F:actin filament binding"/>
    <property type="evidence" value="ECO:0007669"/>
    <property type="project" value="TreeGrafter"/>
</dbReference>
<keyword evidence="4" id="KW-0677">Repeat</keyword>
<reference evidence="6 7" key="1">
    <citation type="submission" date="2016-06" db="EMBL/GenBank/DDBJ databases">
        <authorList>
            <consortium name="Pathogen Informatics"/>
        </authorList>
    </citation>
    <scope>NUCLEOTIDE SEQUENCE [LARGE SCALE GENOMIC DNA]</scope>
    <source>
        <strain evidence="6">PmlGA01</strain>
    </source>
</reference>
<keyword evidence="5" id="KW-0206">Cytoskeleton</keyword>
<keyword evidence="3" id="KW-0853">WD repeat</keyword>
<dbReference type="SUPFAM" id="SSF50978">
    <property type="entry name" value="WD40 repeat-like"/>
    <property type="match status" value="1"/>
</dbReference>
<keyword evidence="2" id="KW-0963">Cytoplasm</keyword>
<dbReference type="GO" id="GO:0005737">
    <property type="term" value="C:cytoplasm"/>
    <property type="evidence" value="ECO:0007669"/>
    <property type="project" value="UniProtKB-SubCell"/>
</dbReference>
<evidence type="ECO:0000256" key="2">
    <source>
        <dbReference type="ARBA" id="ARBA00022490"/>
    </source>
</evidence>
<name>A0A1C3KCL3_PLAMA</name>